<feature type="domain" description="Calcineurin-like phosphoesterase" evidence="1">
    <location>
        <begin position="15"/>
        <end position="207"/>
    </location>
</feature>
<evidence type="ECO:0000313" key="2">
    <source>
        <dbReference type="EMBL" id="GLS20722.1"/>
    </source>
</evidence>
<dbReference type="InterPro" id="IPR004843">
    <property type="entry name" value="Calcineurin-like_PHP"/>
</dbReference>
<name>A0ABQ6CM53_9HYPH</name>
<reference evidence="3" key="1">
    <citation type="journal article" date="2019" name="Int. J. Syst. Evol. Microbiol.">
        <title>The Global Catalogue of Microorganisms (GCM) 10K type strain sequencing project: providing services to taxonomists for standard genome sequencing and annotation.</title>
        <authorList>
            <consortium name="The Broad Institute Genomics Platform"/>
            <consortium name="The Broad Institute Genome Sequencing Center for Infectious Disease"/>
            <person name="Wu L."/>
            <person name="Ma J."/>
        </authorList>
    </citation>
    <scope>NUCLEOTIDE SEQUENCE [LARGE SCALE GENOMIC DNA]</scope>
    <source>
        <strain evidence="3">NBRC 101365</strain>
    </source>
</reference>
<evidence type="ECO:0000313" key="3">
    <source>
        <dbReference type="Proteomes" id="UP001156882"/>
    </source>
</evidence>
<dbReference type="PANTHER" id="PTHR42850:SF4">
    <property type="entry name" value="ZINC-DEPENDENT ENDOPOLYPHOSPHATASE"/>
    <property type="match status" value="1"/>
</dbReference>
<protein>
    <submittedName>
        <fullName evidence="2">Ser/threonine protein phosphatase</fullName>
    </submittedName>
</protein>
<dbReference type="RefSeq" id="WP_284313805.1">
    <property type="nucleotide sequence ID" value="NZ_BSPC01000034.1"/>
</dbReference>
<dbReference type="CDD" id="cd00144">
    <property type="entry name" value="MPP_PPP_family"/>
    <property type="match status" value="1"/>
</dbReference>
<organism evidence="2 3">
    <name type="scientific">Labrys miyagiensis</name>
    <dbReference type="NCBI Taxonomy" id="346912"/>
    <lineage>
        <taxon>Bacteria</taxon>
        <taxon>Pseudomonadati</taxon>
        <taxon>Pseudomonadota</taxon>
        <taxon>Alphaproteobacteria</taxon>
        <taxon>Hyphomicrobiales</taxon>
        <taxon>Xanthobacteraceae</taxon>
        <taxon>Labrys</taxon>
    </lineage>
</organism>
<dbReference type="PANTHER" id="PTHR42850">
    <property type="entry name" value="METALLOPHOSPHOESTERASE"/>
    <property type="match status" value="1"/>
</dbReference>
<dbReference type="Gene3D" id="3.60.21.10">
    <property type="match status" value="1"/>
</dbReference>
<proteinExistence type="predicted"/>
<dbReference type="InterPro" id="IPR050126">
    <property type="entry name" value="Ap4A_hydrolase"/>
</dbReference>
<dbReference type="EMBL" id="BSPC01000034">
    <property type="protein sequence ID" value="GLS20722.1"/>
    <property type="molecule type" value="Genomic_DNA"/>
</dbReference>
<dbReference type="Proteomes" id="UP001156882">
    <property type="component" value="Unassembled WGS sequence"/>
</dbReference>
<dbReference type="InterPro" id="IPR029052">
    <property type="entry name" value="Metallo-depent_PP-like"/>
</dbReference>
<keyword evidence="3" id="KW-1185">Reference proteome</keyword>
<dbReference type="SUPFAM" id="SSF56300">
    <property type="entry name" value="Metallo-dependent phosphatases"/>
    <property type="match status" value="1"/>
</dbReference>
<accession>A0ABQ6CM53</accession>
<dbReference type="Pfam" id="PF00149">
    <property type="entry name" value="Metallophos"/>
    <property type="match status" value="1"/>
</dbReference>
<comment type="caution">
    <text evidence="2">The sequence shown here is derived from an EMBL/GenBank/DDBJ whole genome shotgun (WGS) entry which is preliminary data.</text>
</comment>
<evidence type="ECO:0000259" key="1">
    <source>
        <dbReference type="Pfam" id="PF00149"/>
    </source>
</evidence>
<sequence length="241" mass="26676">MQGDREEPRIPDGISIIAFGDVHGSYDKLEALLERVAERVAEFPERRHVLVSVGDLVDRGPDSAPVVGRLADGVEGCETVVLAGNHEAMMLDFIRGGEDAQAWLHNGGLRTMTSYGVDLERLLAERPTLHTLRLALIDKIPPHHLSFLMGRPLTFECGDYFFVHAGVRPGRPLDQQDEEDLLWIREEFLDFDGDFGKRIVHGHTPVDVATFKPNRINLDTGACFGGPLTAVLIEGSEVTIF</sequence>
<gene>
    <name evidence="2" type="ORF">GCM10007874_37390</name>
</gene>